<proteinExistence type="predicted"/>
<gene>
    <name evidence="2" type="ORF">ODALV1_LOCUS14403</name>
</gene>
<evidence type="ECO:0000313" key="2">
    <source>
        <dbReference type="EMBL" id="CAL8110688.1"/>
    </source>
</evidence>
<dbReference type="SUPFAM" id="SSF50978">
    <property type="entry name" value="WD40 repeat-like"/>
    <property type="match status" value="1"/>
</dbReference>
<keyword evidence="3" id="KW-1185">Reference proteome</keyword>
<accession>A0ABP1QY73</accession>
<evidence type="ECO:0000313" key="3">
    <source>
        <dbReference type="Proteomes" id="UP001642540"/>
    </source>
</evidence>
<dbReference type="SMART" id="SM00320">
    <property type="entry name" value="WD40"/>
    <property type="match status" value="6"/>
</dbReference>
<protein>
    <recommendedName>
        <fullName evidence="4">WD repeat-containing protein 74</fullName>
    </recommendedName>
</protein>
<sequence>MNRKRGNVSAERAPKKAAKIIPEQQDDQDQEIVKASESEDAFAQSLGSDGNSEGVDNDTNFGLYVGTEMGVLKGVCFEGGVPIAKNYKFTGQGLKKKAPGVKSLTWADQDEKELLVCFSNHVVKTYNTKLKCFTRQVQLKFEEEDASVVGLCSHDARNYVVGLENGTVGMWNCLESEITLKFRTYNDNDDGLKRNMEKIRQCAADKSFYATGGRENDLKIWNLSSEKPEEPFFKAKNLPHDFLDLRVPVWIQDLTFLPRTNELVATCTRHGQVRLYDVRASQRSVSNVQFVDHAIMSISSTMNDRQVVVGTAKGEAGLYDLRNPGKEKLVKKFHDFSGSIRSMVASPELPYVVSCGLDRHVYVHNLTLRTPVKKLYVQQELNCIVVSKSFTLEAKDATRSSVLNKRNVGEKAEGDWANIPPDVLFHADSPPKKIRKSITL</sequence>
<dbReference type="InterPro" id="IPR037379">
    <property type="entry name" value="WDR74/Nsa1"/>
</dbReference>
<dbReference type="InterPro" id="IPR001680">
    <property type="entry name" value="WD40_rpt"/>
</dbReference>
<name>A0ABP1QY73_9HEXA</name>
<feature type="region of interest" description="Disordered" evidence="1">
    <location>
        <begin position="1"/>
        <end position="54"/>
    </location>
</feature>
<dbReference type="Proteomes" id="UP001642540">
    <property type="component" value="Unassembled WGS sequence"/>
</dbReference>
<dbReference type="PANTHER" id="PTHR16038:SF4">
    <property type="entry name" value="WD REPEAT-CONTAINING PROTEIN 74"/>
    <property type="match status" value="1"/>
</dbReference>
<organism evidence="2 3">
    <name type="scientific">Orchesella dallaii</name>
    <dbReference type="NCBI Taxonomy" id="48710"/>
    <lineage>
        <taxon>Eukaryota</taxon>
        <taxon>Metazoa</taxon>
        <taxon>Ecdysozoa</taxon>
        <taxon>Arthropoda</taxon>
        <taxon>Hexapoda</taxon>
        <taxon>Collembola</taxon>
        <taxon>Entomobryomorpha</taxon>
        <taxon>Entomobryoidea</taxon>
        <taxon>Orchesellidae</taxon>
        <taxon>Orchesellinae</taxon>
        <taxon>Orchesella</taxon>
    </lineage>
</organism>
<dbReference type="Gene3D" id="2.130.10.10">
    <property type="entry name" value="YVTN repeat-like/Quinoprotein amine dehydrogenase"/>
    <property type="match status" value="1"/>
</dbReference>
<comment type="caution">
    <text evidence="2">The sequence shown here is derived from an EMBL/GenBank/DDBJ whole genome shotgun (WGS) entry which is preliminary data.</text>
</comment>
<dbReference type="PANTHER" id="PTHR16038">
    <property type="entry name" value="NOP SEVEN ASSOCIATED PROTEIN 1"/>
    <property type="match status" value="1"/>
</dbReference>
<reference evidence="2 3" key="1">
    <citation type="submission" date="2024-08" db="EMBL/GenBank/DDBJ databases">
        <authorList>
            <person name="Cucini C."/>
            <person name="Frati F."/>
        </authorList>
    </citation>
    <scope>NUCLEOTIDE SEQUENCE [LARGE SCALE GENOMIC DNA]</scope>
</reference>
<dbReference type="Pfam" id="PF00400">
    <property type="entry name" value="WD40"/>
    <property type="match status" value="1"/>
</dbReference>
<dbReference type="InterPro" id="IPR036322">
    <property type="entry name" value="WD40_repeat_dom_sf"/>
</dbReference>
<dbReference type="InterPro" id="IPR015943">
    <property type="entry name" value="WD40/YVTN_repeat-like_dom_sf"/>
</dbReference>
<dbReference type="EMBL" id="CAXLJM020000046">
    <property type="protein sequence ID" value="CAL8110688.1"/>
    <property type="molecule type" value="Genomic_DNA"/>
</dbReference>
<evidence type="ECO:0000256" key="1">
    <source>
        <dbReference type="SAM" id="MobiDB-lite"/>
    </source>
</evidence>
<evidence type="ECO:0008006" key="4">
    <source>
        <dbReference type="Google" id="ProtNLM"/>
    </source>
</evidence>